<proteinExistence type="predicted"/>
<protein>
    <recommendedName>
        <fullName evidence="1">Condensation domain-containing protein</fullName>
    </recommendedName>
</protein>
<evidence type="ECO:0000313" key="2">
    <source>
        <dbReference type="EMBL" id="NHB91213.1"/>
    </source>
</evidence>
<sequence>MNNDLSKLLSKDEIMEVNKSARESSNQDILSNKCNVDDLRFWSALLSGRDNFSIPVDRLARDPDEKRVLRSSFYIDEKLYLRLRNLAICEGKSLNTVLLSAFYVALSASSGQHNIVIGNSLSNEDNGNNSALDPVPLRVHVQPDISVVSLIHHIDKLITNIQRYRLCSFDQLNTFLESVEGLSHNPIFQIKFAVKSVDLLKNEQEKLDLSLIIDDSHEQLNGQFYWAEAVFDATTLDQLVAVYQQVLAAIVDDKHQPIFTSKGYSRLMSAGVPFGWA</sequence>
<reference evidence="2 3" key="1">
    <citation type="submission" date="2018-02" db="EMBL/GenBank/DDBJ databases">
        <authorList>
            <person name="Machado R.A."/>
        </authorList>
    </citation>
    <scope>NUCLEOTIDE SEQUENCE [LARGE SCALE GENOMIC DNA]</scope>
    <source>
        <strain evidence="2 3">DSM 19724</strain>
    </source>
</reference>
<comment type="caution">
    <text evidence="2">The sequence shown here is derived from an EMBL/GenBank/DDBJ whole genome shotgun (WGS) entry which is preliminary data.</text>
</comment>
<dbReference type="SUPFAM" id="SSF52777">
    <property type="entry name" value="CoA-dependent acyltransferases"/>
    <property type="match status" value="1"/>
</dbReference>
<dbReference type="Gene3D" id="3.30.559.30">
    <property type="entry name" value="Nonribosomal peptide synthetase, condensation domain"/>
    <property type="match status" value="1"/>
</dbReference>
<keyword evidence="3" id="KW-1185">Reference proteome</keyword>
<accession>A0A7X5QBC7</accession>
<dbReference type="Proteomes" id="UP000591844">
    <property type="component" value="Unassembled WGS sequence"/>
</dbReference>
<gene>
    <name evidence="2" type="ORF">C5469_03350</name>
</gene>
<feature type="domain" description="Condensation" evidence="1">
    <location>
        <begin position="26"/>
        <end position="258"/>
    </location>
</feature>
<evidence type="ECO:0000313" key="3">
    <source>
        <dbReference type="Proteomes" id="UP000591844"/>
    </source>
</evidence>
<dbReference type="GO" id="GO:0003824">
    <property type="term" value="F:catalytic activity"/>
    <property type="evidence" value="ECO:0007669"/>
    <property type="project" value="InterPro"/>
</dbReference>
<evidence type="ECO:0000259" key="1">
    <source>
        <dbReference type="Pfam" id="PF00668"/>
    </source>
</evidence>
<name>A0A7X5QBC7_9GAMM</name>
<dbReference type="Pfam" id="PF00668">
    <property type="entry name" value="Condensation"/>
    <property type="match status" value="1"/>
</dbReference>
<organism evidence="2 3">
    <name type="scientific">Photorhabdus cinerea</name>
    <dbReference type="NCBI Taxonomy" id="471575"/>
    <lineage>
        <taxon>Bacteria</taxon>
        <taxon>Pseudomonadati</taxon>
        <taxon>Pseudomonadota</taxon>
        <taxon>Gammaproteobacteria</taxon>
        <taxon>Enterobacterales</taxon>
        <taxon>Morganellaceae</taxon>
        <taxon>Photorhabdus</taxon>
    </lineage>
</organism>
<dbReference type="EMBL" id="PUJW01000002">
    <property type="protein sequence ID" value="NHB91213.1"/>
    <property type="molecule type" value="Genomic_DNA"/>
</dbReference>
<dbReference type="AlphaFoldDB" id="A0A7X5QBC7"/>
<dbReference type="InterPro" id="IPR001242">
    <property type="entry name" value="Condensation_dom"/>
</dbReference>